<dbReference type="InterPro" id="IPR050708">
    <property type="entry name" value="T6SS_VgrG/RHS"/>
</dbReference>
<gene>
    <name evidence="3" type="ORF">JIN85_04660</name>
</gene>
<evidence type="ECO:0000259" key="2">
    <source>
        <dbReference type="Pfam" id="PF25023"/>
    </source>
</evidence>
<evidence type="ECO:0000313" key="4">
    <source>
        <dbReference type="Proteomes" id="UP000603141"/>
    </source>
</evidence>
<organism evidence="3 4">
    <name type="scientific">Luteolibacter pohnpeiensis</name>
    <dbReference type="NCBI Taxonomy" id="454153"/>
    <lineage>
        <taxon>Bacteria</taxon>
        <taxon>Pseudomonadati</taxon>
        <taxon>Verrucomicrobiota</taxon>
        <taxon>Verrucomicrobiia</taxon>
        <taxon>Verrucomicrobiales</taxon>
        <taxon>Verrucomicrobiaceae</taxon>
        <taxon>Luteolibacter</taxon>
    </lineage>
</organism>
<dbReference type="NCBIfam" id="TIGR03696">
    <property type="entry name" value="Rhs_assc_core"/>
    <property type="match status" value="1"/>
</dbReference>
<dbReference type="InterPro" id="IPR022385">
    <property type="entry name" value="Rhs_assc_core"/>
</dbReference>
<comment type="caution">
    <text evidence="3">The sequence shown here is derived from an EMBL/GenBank/DDBJ whole genome shotgun (WGS) entry which is preliminary data.</text>
</comment>
<name>A0A934VTP4_9BACT</name>
<dbReference type="Proteomes" id="UP000603141">
    <property type="component" value="Unassembled WGS sequence"/>
</dbReference>
<evidence type="ECO:0000256" key="1">
    <source>
        <dbReference type="ARBA" id="ARBA00022737"/>
    </source>
</evidence>
<protein>
    <submittedName>
        <fullName evidence="3">RHS repeat-associated core domain-containing protein</fullName>
    </submittedName>
</protein>
<dbReference type="Gene3D" id="2.180.10.10">
    <property type="entry name" value="RHS repeat-associated core"/>
    <property type="match status" value="1"/>
</dbReference>
<dbReference type="AlphaFoldDB" id="A0A934VTP4"/>
<dbReference type="EMBL" id="JAENIJ010000005">
    <property type="protein sequence ID" value="MBK1881692.1"/>
    <property type="molecule type" value="Genomic_DNA"/>
</dbReference>
<keyword evidence="1" id="KW-0677">Repeat</keyword>
<dbReference type="Pfam" id="PF25023">
    <property type="entry name" value="TEN_YD-shell"/>
    <property type="match status" value="1"/>
</dbReference>
<reference evidence="3" key="1">
    <citation type="submission" date="2021-01" db="EMBL/GenBank/DDBJ databases">
        <title>Modified the classification status of verrucomicrobia.</title>
        <authorList>
            <person name="Feng X."/>
        </authorList>
    </citation>
    <scope>NUCLEOTIDE SEQUENCE</scope>
    <source>
        <strain evidence="3">KCTC 22041</strain>
    </source>
</reference>
<dbReference type="PRINTS" id="PR00394">
    <property type="entry name" value="RHSPROTEIN"/>
</dbReference>
<proteinExistence type="predicted"/>
<dbReference type="PANTHER" id="PTHR32305">
    <property type="match status" value="1"/>
</dbReference>
<sequence>MLYLYDGWNPVAIGTRTGTASSMGAMSLKWNNLWGPDMGSSGKVIGPADFQAAGGVGGLLASSYYSSSTTAPDNHFVPSYDANGNLLAWTSQTGALARQNDYDPFGNVVMKRSLLSGVPDFGFSTKLQDTETGLLYYGYRFYDPITGRWPSRDPIEERGGMNLYGFIGNDSVDRWDFLGLDFWDWVNRREGWIPGSGTRRSVEEAEREAREYAEDVEALATLNAAAEASRKSPAR</sequence>
<accession>A0A934VTP4</accession>
<evidence type="ECO:0000313" key="3">
    <source>
        <dbReference type="EMBL" id="MBK1881692.1"/>
    </source>
</evidence>
<dbReference type="PANTHER" id="PTHR32305:SF15">
    <property type="entry name" value="PROTEIN RHSA-RELATED"/>
    <property type="match status" value="1"/>
</dbReference>
<dbReference type="InterPro" id="IPR056823">
    <property type="entry name" value="TEN-like_YD-shell"/>
</dbReference>
<feature type="domain" description="Teneurin-like YD-shell" evidence="2">
    <location>
        <begin position="79"/>
        <end position="170"/>
    </location>
</feature>
<keyword evidence="4" id="KW-1185">Reference proteome</keyword>